<evidence type="ECO:0000313" key="4">
    <source>
        <dbReference type="EMBL" id="CDW87269.1"/>
    </source>
</evidence>
<dbReference type="PANTHER" id="PTHR23252:SF24">
    <property type="entry name" value="TRANSMEMBRANE PROTEIN 145"/>
    <property type="match status" value="1"/>
</dbReference>
<feature type="chain" id="PRO_5001729698" evidence="2">
    <location>
        <begin position="23"/>
        <end position="433"/>
    </location>
</feature>
<dbReference type="OrthoDB" id="429400at2759"/>
<dbReference type="AlphaFoldDB" id="A0A078AYM5"/>
<evidence type="ECO:0000256" key="2">
    <source>
        <dbReference type="SAM" id="SignalP"/>
    </source>
</evidence>
<dbReference type="GO" id="GO:0007186">
    <property type="term" value="P:G protein-coupled receptor signaling pathway"/>
    <property type="evidence" value="ECO:0007669"/>
    <property type="project" value="InterPro"/>
</dbReference>
<keyword evidence="1" id="KW-1133">Transmembrane helix</keyword>
<feature type="signal peptide" evidence="2">
    <location>
        <begin position="1"/>
        <end position="22"/>
    </location>
</feature>
<dbReference type="PANTHER" id="PTHR23252">
    <property type="entry name" value="INTIMAL THICKNESS RECEPTOR-RELATED"/>
    <property type="match status" value="1"/>
</dbReference>
<evidence type="ECO:0000256" key="1">
    <source>
        <dbReference type="SAM" id="Phobius"/>
    </source>
</evidence>
<feature type="transmembrane region" description="Helical" evidence="1">
    <location>
        <begin position="319"/>
        <end position="339"/>
    </location>
</feature>
<dbReference type="Pfam" id="PF10192">
    <property type="entry name" value="GPR180-TMEM145_TM"/>
    <property type="match status" value="1"/>
</dbReference>
<feature type="transmembrane region" description="Helical" evidence="1">
    <location>
        <begin position="360"/>
        <end position="382"/>
    </location>
</feature>
<evidence type="ECO:0000259" key="3">
    <source>
        <dbReference type="Pfam" id="PF10192"/>
    </source>
</evidence>
<dbReference type="InterPro" id="IPR047831">
    <property type="entry name" value="GPR180/TMEM145"/>
</dbReference>
<dbReference type="OMA" id="YGEWDYA"/>
<feature type="domain" description="GPR180/TMEM145 transmembrane" evidence="3">
    <location>
        <begin position="184"/>
        <end position="405"/>
    </location>
</feature>
<feature type="transmembrane region" description="Helical" evidence="1">
    <location>
        <begin position="388"/>
        <end position="407"/>
    </location>
</feature>
<proteinExistence type="predicted"/>
<dbReference type="Proteomes" id="UP000039865">
    <property type="component" value="Unassembled WGS sequence"/>
</dbReference>
<organism evidence="4 5">
    <name type="scientific">Stylonychia lemnae</name>
    <name type="common">Ciliate</name>
    <dbReference type="NCBI Taxonomy" id="5949"/>
    <lineage>
        <taxon>Eukaryota</taxon>
        <taxon>Sar</taxon>
        <taxon>Alveolata</taxon>
        <taxon>Ciliophora</taxon>
        <taxon>Intramacronucleata</taxon>
        <taxon>Spirotrichea</taxon>
        <taxon>Stichotrichia</taxon>
        <taxon>Sporadotrichida</taxon>
        <taxon>Oxytrichidae</taxon>
        <taxon>Stylonychinae</taxon>
        <taxon>Stylonychia</taxon>
    </lineage>
</organism>
<keyword evidence="1" id="KW-0812">Transmembrane</keyword>
<gene>
    <name evidence="4" type="primary">Contig6762.g7234</name>
    <name evidence="4" type="ORF">STYLEM_16372</name>
</gene>
<protein>
    <submittedName>
        <fullName evidence="4">Integral membrane protein gpr180</fullName>
    </submittedName>
</protein>
<evidence type="ECO:0000313" key="5">
    <source>
        <dbReference type="Proteomes" id="UP000039865"/>
    </source>
</evidence>
<keyword evidence="1" id="KW-0472">Membrane</keyword>
<name>A0A078AYM5_STYLE</name>
<sequence>MKVYNKISILFSVNLLLSHLNSKFTSCYLNENSESRWKFCTKMAFGKDSQGKMSYQGTVLDDDIKSTDIKEENYVNLLAYKEGVWEQKISGFMRNLDCNELQSYAYLTYQVKLEKDQPFPVENFKDLFIRDIPQVWFFAIADCDKRAFIGEDEIDFKVDLMIMNNETHFSEERQGMTLFYISAFLVFALVLGANVYKYVTDLFQYNRPDTPILLLMMSATLQIAHIFFQLIHQTVYSYNGIGIFLLDILSTLQLIISQIIMAFLFLLLSFGWTITKNNVAMEELDLIIPISCFVIIMHVIVGGLIFIDNEEHHKFHDYSGIQGFMLCFMRILLFMGFIYGLYQTRKEIKDQRKLEYMRQLLLSGSLYFLSLPFFLLLCNLLSPYNQQLFFVFSTFFTQLLSFILLLYQFGTKRSKYHQASYQSDTVLPQSKEY</sequence>
<dbReference type="GO" id="GO:0019236">
    <property type="term" value="P:response to pheromone"/>
    <property type="evidence" value="ECO:0007669"/>
    <property type="project" value="InterPro"/>
</dbReference>
<dbReference type="InParanoid" id="A0A078AYM5"/>
<accession>A0A078AYM5</accession>
<keyword evidence="5" id="KW-1185">Reference proteome</keyword>
<feature type="transmembrane region" description="Helical" evidence="1">
    <location>
        <begin position="178"/>
        <end position="199"/>
    </location>
</feature>
<dbReference type="EMBL" id="CCKQ01015452">
    <property type="protein sequence ID" value="CDW87269.1"/>
    <property type="molecule type" value="Genomic_DNA"/>
</dbReference>
<dbReference type="InterPro" id="IPR019336">
    <property type="entry name" value="GPR180/TMEM145_TM"/>
</dbReference>
<reference evidence="4 5" key="1">
    <citation type="submission" date="2014-06" db="EMBL/GenBank/DDBJ databases">
        <authorList>
            <person name="Swart Estienne"/>
        </authorList>
    </citation>
    <scope>NUCLEOTIDE SEQUENCE [LARGE SCALE GENOMIC DNA]</scope>
    <source>
        <strain evidence="4 5">130c</strain>
    </source>
</reference>
<keyword evidence="2" id="KW-0732">Signal</keyword>
<feature type="transmembrane region" description="Helical" evidence="1">
    <location>
        <begin position="211"/>
        <end position="231"/>
    </location>
</feature>
<feature type="transmembrane region" description="Helical" evidence="1">
    <location>
        <begin position="251"/>
        <end position="274"/>
    </location>
</feature>
<feature type="transmembrane region" description="Helical" evidence="1">
    <location>
        <begin position="286"/>
        <end position="307"/>
    </location>
</feature>